<dbReference type="Proteomes" id="UP001153678">
    <property type="component" value="Unassembled WGS sequence"/>
</dbReference>
<dbReference type="EMBL" id="CAMKVN010001971">
    <property type="protein sequence ID" value="CAI2179030.1"/>
    <property type="molecule type" value="Genomic_DNA"/>
</dbReference>
<name>A0A9W4WQL5_9GLOM</name>
<organism evidence="2 3">
    <name type="scientific">Funneliformis geosporum</name>
    <dbReference type="NCBI Taxonomy" id="1117311"/>
    <lineage>
        <taxon>Eukaryota</taxon>
        <taxon>Fungi</taxon>
        <taxon>Fungi incertae sedis</taxon>
        <taxon>Mucoromycota</taxon>
        <taxon>Glomeromycotina</taxon>
        <taxon>Glomeromycetes</taxon>
        <taxon>Glomerales</taxon>
        <taxon>Glomeraceae</taxon>
        <taxon>Funneliformis</taxon>
    </lineage>
</organism>
<accession>A0A9W4WQL5</accession>
<reference evidence="2" key="1">
    <citation type="submission" date="2022-08" db="EMBL/GenBank/DDBJ databases">
        <authorList>
            <person name="Kallberg Y."/>
            <person name="Tangrot J."/>
            <person name="Rosling A."/>
        </authorList>
    </citation>
    <scope>NUCLEOTIDE SEQUENCE</scope>
    <source>
        <strain evidence="2">Wild A</strain>
    </source>
</reference>
<evidence type="ECO:0000313" key="3">
    <source>
        <dbReference type="Proteomes" id="UP001153678"/>
    </source>
</evidence>
<feature type="region of interest" description="Disordered" evidence="1">
    <location>
        <begin position="64"/>
        <end position="83"/>
    </location>
</feature>
<feature type="compositionally biased region" description="Polar residues" evidence="1">
    <location>
        <begin position="68"/>
        <end position="83"/>
    </location>
</feature>
<evidence type="ECO:0000313" key="2">
    <source>
        <dbReference type="EMBL" id="CAI2179030.1"/>
    </source>
</evidence>
<comment type="caution">
    <text evidence="2">The sequence shown here is derived from an EMBL/GenBank/DDBJ whole genome shotgun (WGS) entry which is preliminary data.</text>
</comment>
<keyword evidence="3" id="KW-1185">Reference proteome</keyword>
<sequence length="83" mass="9388">MKELEQNSSYYPSNTPTINTVESSIPTQSTKFPSSMSLPIYTWHINIIPATKYRQILMKARLPPDPKPTTSIVHNNRANIKSA</sequence>
<gene>
    <name evidence="2" type="ORF">FWILDA_LOCUS8884</name>
</gene>
<feature type="region of interest" description="Disordered" evidence="1">
    <location>
        <begin position="1"/>
        <end position="33"/>
    </location>
</feature>
<proteinExistence type="predicted"/>
<evidence type="ECO:0000256" key="1">
    <source>
        <dbReference type="SAM" id="MobiDB-lite"/>
    </source>
</evidence>
<dbReference type="AlphaFoldDB" id="A0A9W4WQL5"/>
<protein>
    <submittedName>
        <fullName evidence="2">13103_t:CDS:1</fullName>
    </submittedName>
</protein>